<dbReference type="AlphaFoldDB" id="A0A4Y8LV63"/>
<accession>A0A4Y8LV63</accession>
<dbReference type="EMBL" id="SOMN01000021">
    <property type="protein sequence ID" value="TFE24974.1"/>
    <property type="molecule type" value="Genomic_DNA"/>
</dbReference>
<comment type="caution">
    <text evidence="3">The sequence shown here is derived from an EMBL/GenBank/DDBJ whole genome shotgun (WGS) entry which is preliminary data.</text>
</comment>
<gene>
    <name evidence="3" type="ORF">E2980_14540</name>
</gene>
<dbReference type="OrthoDB" id="7068107at2"/>
<feature type="region of interest" description="Disordered" evidence="1">
    <location>
        <begin position="81"/>
        <end position="112"/>
    </location>
</feature>
<sequence>MSDWCFYRYGQAAFVLAEGDRFASRNGCNMGWIHQEKQVFTLTGQPIGWLDKGVLRDRSGNIIAFSRSASSYLPSIPGMSGAPGTTSIPGRPAKPGFAGSVSDPGTGGWSSKSIREFFGTDV</sequence>
<evidence type="ECO:0000256" key="1">
    <source>
        <dbReference type="SAM" id="MobiDB-lite"/>
    </source>
</evidence>
<protein>
    <recommendedName>
        <fullName evidence="2">4-fold beta flower domain-containing protein</fullName>
    </recommendedName>
</protein>
<feature type="domain" description="4-fold beta flower" evidence="2">
    <location>
        <begin position="3"/>
        <end position="118"/>
    </location>
</feature>
<proteinExistence type="predicted"/>
<name>A0A4Y8LV63_9BACL</name>
<evidence type="ECO:0000259" key="2">
    <source>
        <dbReference type="Pfam" id="PF21784"/>
    </source>
</evidence>
<dbReference type="Proteomes" id="UP000297900">
    <property type="component" value="Unassembled WGS sequence"/>
</dbReference>
<evidence type="ECO:0000313" key="3">
    <source>
        <dbReference type="EMBL" id="TFE24974.1"/>
    </source>
</evidence>
<keyword evidence="4" id="KW-1185">Reference proteome</keyword>
<organism evidence="3 4">
    <name type="scientific">Cohnella luojiensis</name>
    <dbReference type="NCBI Taxonomy" id="652876"/>
    <lineage>
        <taxon>Bacteria</taxon>
        <taxon>Bacillati</taxon>
        <taxon>Bacillota</taxon>
        <taxon>Bacilli</taxon>
        <taxon>Bacillales</taxon>
        <taxon>Paenibacillaceae</taxon>
        <taxon>Cohnella</taxon>
    </lineage>
</organism>
<evidence type="ECO:0000313" key="4">
    <source>
        <dbReference type="Proteomes" id="UP000297900"/>
    </source>
</evidence>
<dbReference type="RefSeq" id="WP_135152922.1">
    <property type="nucleotide sequence ID" value="NZ_SOMN01000021.1"/>
</dbReference>
<reference evidence="3 4" key="1">
    <citation type="submission" date="2019-03" db="EMBL/GenBank/DDBJ databases">
        <title>Cohnella endophytica sp. nov., a novel endophytic bacterium isolated from bark of Sonneratia apetala.</title>
        <authorList>
            <person name="Tuo L."/>
        </authorList>
    </citation>
    <scope>NUCLEOTIDE SEQUENCE [LARGE SCALE GENOMIC DNA]</scope>
    <source>
        <strain evidence="3 4">CCTCC AB 208254</strain>
    </source>
</reference>
<dbReference type="InterPro" id="IPR048911">
    <property type="entry name" value="Bflower"/>
</dbReference>
<dbReference type="Pfam" id="PF21784">
    <property type="entry name" value="Bflower"/>
    <property type="match status" value="1"/>
</dbReference>